<evidence type="ECO:0000256" key="7">
    <source>
        <dbReference type="ARBA" id="ARBA00047820"/>
    </source>
</evidence>
<sequence>MSSTQLDHKTYAKRLDTPVELAVKKEWASAGNLLQRLASTEDVETLHVPELAGAIFCGHLVADLDSIAGAIGAAALYGGTPARASDINSETEFALEYWGYDVSKIQLVDDILAPGAAVCLVDFQQTTQLNPAIKENQIVGVIDHHALQSSTIVTNRPIYVDIRPWGSMSTIIAHSFVVYGKALPKEVAGLLLCAILSDTLNLRSPTTTAWDRKVVSLLVQYTGVSDVNQLCAMQFKAKSKNLAMLSAYALVSGDLKQFKMGDDQVKVAFAVIETTDSAAMLARVGEIVPEMRVVRSELGVKMLFVAIVDIVELQSHVVIAGNKERSLASAAGWGGTDFPLSPRVIQLAGSATTNLVALPPGKVSRKADFIPPLSDVFAKGWRVPMTSSNSSCMLALLGETEVVMEEEAPAERPPMLVRRQSSKVY</sequence>
<dbReference type="GO" id="GO:0046872">
    <property type="term" value="F:metal ion binding"/>
    <property type="evidence" value="ECO:0007669"/>
    <property type="project" value="UniProtKB-KW"/>
</dbReference>
<comment type="caution">
    <text evidence="9">The sequence shown here is derived from an EMBL/GenBank/DDBJ whole genome shotgun (WGS) entry which is preliminary data.</text>
</comment>
<dbReference type="GO" id="GO:0005737">
    <property type="term" value="C:cytoplasm"/>
    <property type="evidence" value="ECO:0007669"/>
    <property type="project" value="InterPro"/>
</dbReference>
<keyword evidence="5" id="KW-0464">Manganese</keyword>
<name>A0AAD7XP01_9STRA</name>
<dbReference type="Pfam" id="PF01368">
    <property type="entry name" value="DHH"/>
    <property type="match status" value="1"/>
</dbReference>
<evidence type="ECO:0000256" key="5">
    <source>
        <dbReference type="ARBA" id="ARBA00023211"/>
    </source>
</evidence>
<dbReference type="AlphaFoldDB" id="A0AAD7XP01"/>
<dbReference type="InterPro" id="IPR001667">
    <property type="entry name" value="DDH_dom"/>
</dbReference>
<dbReference type="Gene3D" id="3.90.1640.10">
    <property type="entry name" value="inorganic pyrophosphatase (n-terminal core)"/>
    <property type="match status" value="1"/>
</dbReference>
<proteinExistence type="predicted"/>
<dbReference type="SUPFAM" id="SSF64182">
    <property type="entry name" value="DHH phosphoesterases"/>
    <property type="match status" value="1"/>
</dbReference>
<dbReference type="Gene3D" id="3.10.310.20">
    <property type="entry name" value="DHHA2 domain"/>
    <property type="match status" value="1"/>
</dbReference>
<dbReference type="Proteomes" id="UP001230188">
    <property type="component" value="Unassembled WGS sequence"/>
</dbReference>
<dbReference type="InterPro" id="IPR038763">
    <property type="entry name" value="DHH_sf"/>
</dbReference>
<dbReference type="InterPro" id="IPR038222">
    <property type="entry name" value="DHHA2_dom_sf"/>
</dbReference>
<comment type="catalytic activity">
    <reaction evidence="7">
        <text>diphosphate + H2O = 2 phosphate + H(+)</text>
        <dbReference type="Rhea" id="RHEA:24576"/>
        <dbReference type="ChEBI" id="CHEBI:15377"/>
        <dbReference type="ChEBI" id="CHEBI:15378"/>
        <dbReference type="ChEBI" id="CHEBI:33019"/>
        <dbReference type="ChEBI" id="CHEBI:43474"/>
        <dbReference type="EC" id="3.6.1.1"/>
    </reaction>
</comment>
<evidence type="ECO:0000256" key="2">
    <source>
        <dbReference type="ARBA" id="ARBA00012146"/>
    </source>
</evidence>
<dbReference type="Pfam" id="PF02833">
    <property type="entry name" value="DHHA2"/>
    <property type="match status" value="1"/>
</dbReference>
<dbReference type="EMBL" id="JAQMWT010000364">
    <property type="protein sequence ID" value="KAJ8602874.1"/>
    <property type="molecule type" value="Genomic_DNA"/>
</dbReference>
<accession>A0AAD7XP01</accession>
<evidence type="ECO:0000313" key="10">
    <source>
        <dbReference type="Proteomes" id="UP001230188"/>
    </source>
</evidence>
<evidence type="ECO:0000256" key="1">
    <source>
        <dbReference type="ARBA" id="ARBA00001936"/>
    </source>
</evidence>
<dbReference type="EC" id="3.6.1.1" evidence="2"/>
<evidence type="ECO:0000313" key="9">
    <source>
        <dbReference type="EMBL" id="KAJ8602874.1"/>
    </source>
</evidence>
<reference evidence="9" key="1">
    <citation type="submission" date="2023-01" db="EMBL/GenBank/DDBJ databases">
        <title>Metagenome sequencing of chrysophaentin producing Chrysophaeum taylorii.</title>
        <authorList>
            <person name="Davison J."/>
            <person name="Bewley C."/>
        </authorList>
    </citation>
    <scope>NUCLEOTIDE SEQUENCE</scope>
    <source>
        <strain evidence="9">NIES-1699</strain>
    </source>
</reference>
<gene>
    <name evidence="9" type="ORF">CTAYLR_010631</name>
</gene>
<keyword evidence="3" id="KW-0479">Metal-binding</keyword>
<dbReference type="PANTHER" id="PTHR12112:SF22">
    <property type="entry name" value="MANGANESE-DEPENDENT INORGANIC PYROPHOSPHATASE-RELATED"/>
    <property type="match status" value="1"/>
</dbReference>
<dbReference type="PANTHER" id="PTHR12112">
    <property type="entry name" value="BNIP - RELATED"/>
    <property type="match status" value="1"/>
</dbReference>
<keyword evidence="4" id="KW-0378">Hydrolase</keyword>
<protein>
    <recommendedName>
        <fullName evidence="2">inorganic diphosphatase</fullName>
        <ecNumber evidence="2">3.6.1.1</ecNumber>
    </recommendedName>
    <alternativeName>
        <fullName evidence="6">Pyrophosphate phospho-hydrolase</fullName>
    </alternativeName>
</protein>
<organism evidence="9 10">
    <name type="scientific">Chrysophaeum taylorii</name>
    <dbReference type="NCBI Taxonomy" id="2483200"/>
    <lineage>
        <taxon>Eukaryota</taxon>
        <taxon>Sar</taxon>
        <taxon>Stramenopiles</taxon>
        <taxon>Ochrophyta</taxon>
        <taxon>Pelagophyceae</taxon>
        <taxon>Pelagomonadales</taxon>
        <taxon>Pelagomonadaceae</taxon>
        <taxon>Chrysophaeum</taxon>
    </lineage>
</organism>
<evidence type="ECO:0000259" key="8">
    <source>
        <dbReference type="SMART" id="SM01131"/>
    </source>
</evidence>
<dbReference type="InterPro" id="IPR004097">
    <property type="entry name" value="DHHA2"/>
</dbReference>
<dbReference type="GO" id="GO:0004427">
    <property type="term" value="F:inorganic diphosphate phosphatase activity"/>
    <property type="evidence" value="ECO:0007669"/>
    <property type="project" value="UniProtKB-EC"/>
</dbReference>
<evidence type="ECO:0000256" key="6">
    <source>
        <dbReference type="ARBA" id="ARBA00032535"/>
    </source>
</evidence>
<comment type="cofactor">
    <cofactor evidence="1">
        <name>Mn(2+)</name>
        <dbReference type="ChEBI" id="CHEBI:29035"/>
    </cofactor>
</comment>
<evidence type="ECO:0000256" key="3">
    <source>
        <dbReference type="ARBA" id="ARBA00022723"/>
    </source>
</evidence>
<evidence type="ECO:0000256" key="4">
    <source>
        <dbReference type="ARBA" id="ARBA00022801"/>
    </source>
</evidence>
<feature type="domain" description="DHHA2" evidence="8">
    <location>
        <begin position="232"/>
        <end position="377"/>
    </location>
</feature>
<dbReference type="SMART" id="SM01131">
    <property type="entry name" value="DHHA2"/>
    <property type="match status" value="1"/>
</dbReference>
<keyword evidence="10" id="KW-1185">Reference proteome</keyword>